<dbReference type="CDD" id="cd03225">
    <property type="entry name" value="ABC_cobalt_CbiO_domain1"/>
    <property type="match status" value="1"/>
</dbReference>
<dbReference type="EMBL" id="FOPU01000007">
    <property type="protein sequence ID" value="SFH32646.1"/>
    <property type="molecule type" value="Genomic_DNA"/>
</dbReference>
<gene>
    <name evidence="6" type="ORF">SAMN04488021_10729</name>
</gene>
<reference evidence="6 7" key="1">
    <citation type="submission" date="2016-10" db="EMBL/GenBank/DDBJ databases">
        <authorList>
            <person name="de Groot N.N."/>
        </authorList>
    </citation>
    <scope>NUCLEOTIDE SEQUENCE [LARGE SCALE GENOMIC DNA]</scope>
    <source>
        <strain evidence="6 7">DSM 8537</strain>
    </source>
</reference>
<feature type="domain" description="ABC transporter" evidence="5">
    <location>
        <begin position="17"/>
        <end position="243"/>
    </location>
</feature>
<dbReference type="GO" id="GO:0005524">
    <property type="term" value="F:ATP binding"/>
    <property type="evidence" value="ECO:0007669"/>
    <property type="project" value="UniProtKB-KW"/>
</dbReference>
<evidence type="ECO:0000313" key="7">
    <source>
        <dbReference type="Proteomes" id="UP000183635"/>
    </source>
</evidence>
<comment type="similarity">
    <text evidence="1">Belongs to the ABC transporter superfamily.</text>
</comment>
<dbReference type="GO" id="GO:0042626">
    <property type="term" value="F:ATPase-coupled transmembrane transporter activity"/>
    <property type="evidence" value="ECO:0007669"/>
    <property type="project" value="TreeGrafter"/>
</dbReference>
<dbReference type="PANTHER" id="PTHR43553">
    <property type="entry name" value="HEAVY METAL TRANSPORTER"/>
    <property type="match status" value="1"/>
</dbReference>
<dbReference type="PANTHER" id="PTHR43553:SF24">
    <property type="entry name" value="ENERGY-COUPLING FACTOR TRANSPORTER ATP-BINDING PROTEIN ECFA1"/>
    <property type="match status" value="1"/>
</dbReference>
<keyword evidence="3" id="KW-0547">Nucleotide-binding</keyword>
<dbReference type="STRING" id="34004.SAMN04488021_10729"/>
<dbReference type="Proteomes" id="UP000183635">
    <property type="component" value="Unassembled WGS sequence"/>
</dbReference>
<evidence type="ECO:0000313" key="6">
    <source>
        <dbReference type="EMBL" id="SFH32646.1"/>
    </source>
</evidence>
<dbReference type="RefSeq" id="WP_083412614.1">
    <property type="nucleotide sequence ID" value="NZ_CBCRYP010000043.1"/>
</dbReference>
<keyword evidence="7" id="KW-1185">Reference proteome</keyword>
<evidence type="ECO:0000256" key="3">
    <source>
        <dbReference type="ARBA" id="ARBA00022741"/>
    </source>
</evidence>
<sequence>MPQIHDAERAATADFAIRLDDLGYEVADRPVLSGVTLHSSARRIGVVGRNGSGKSTLARLLAGLLAPTGGRIRINGQDLYRDRRAALDTVGILFQNPEHQIIFPRVSEEIAFGLRHQGLDKAQAAVRVQAVLAAFDKPHWHDAPISALSQGQKHLVCMMAVLAMRPKLLILDEPYAGLDIPTRRQLARHLHRADTRLLHISHEPADLEACDELFWLDRGRIVARGGPSELLPAFTAEMIRLGDLDDLADLAG</sequence>
<dbReference type="GO" id="GO:0016887">
    <property type="term" value="F:ATP hydrolysis activity"/>
    <property type="evidence" value="ECO:0007669"/>
    <property type="project" value="InterPro"/>
</dbReference>
<dbReference type="InterPro" id="IPR050095">
    <property type="entry name" value="ECF_ABC_transporter_ATP-bd"/>
</dbReference>
<keyword evidence="2" id="KW-0813">Transport</keyword>
<dbReference type="InterPro" id="IPR027417">
    <property type="entry name" value="P-loop_NTPase"/>
</dbReference>
<dbReference type="SUPFAM" id="SSF52540">
    <property type="entry name" value="P-loop containing nucleoside triphosphate hydrolases"/>
    <property type="match status" value="1"/>
</dbReference>
<protein>
    <submittedName>
        <fullName evidence="6">Biotin transport system ATP-binding protein</fullName>
    </submittedName>
</protein>
<dbReference type="AlphaFoldDB" id="A0A1I2Z580"/>
<keyword evidence="4 6" id="KW-0067">ATP-binding</keyword>
<dbReference type="InterPro" id="IPR003439">
    <property type="entry name" value="ABC_transporter-like_ATP-bd"/>
</dbReference>
<dbReference type="OrthoDB" id="9782163at2"/>
<dbReference type="InterPro" id="IPR015856">
    <property type="entry name" value="ABC_transpr_CbiO/EcfA_su"/>
</dbReference>
<organism evidence="6 7">
    <name type="scientific">Paracoccus aminovorans</name>
    <dbReference type="NCBI Taxonomy" id="34004"/>
    <lineage>
        <taxon>Bacteria</taxon>
        <taxon>Pseudomonadati</taxon>
        <taxon>Pseudomonadota</taxon>
        <taxon>Alphaproteobacteria</taxon>
        <taxon>Rhodobacterales</taxon>
        <taxon>Paracoccaceae</taxon>
        <taxon>Paracoccus</taxon>
    </lineage>
</organism>
<dbReference type="SMART" id="SM00382">
    <property type="entry name" value="AAA"/>
    <property type="match status" value="1"/>
</dbReference>
<accession>A0A1I2Z580</accession>
<dbReference type="GO" id="GO:0043190">
    <property type="term" value="C:ATP-binding cassette (ABC) transporter complex"/>
    <property type="evidence" value="ECO:0007669"/>
    <property type="project" value="TreeGrafter"/>
</dbReference>
<proteinExistence type="inferred from homology"/>
<evidence type="ECO:0000256" key="1">
    <source>
        <dbReference type="ARBA" id="ARBA00005417"/>
    </source>
</evidence>
<name>A0A1I2Z580_9RHOB</name>
<dbReference type="PROSITE" id="PS50893">
    <property type="entry name" value="ABC_TRANSPORTER_2"/>
    <property type="match status" value="1"/>
</dbReference>
<dbReference type="Gene3D" id="3.40.50.300">
    <property type="entry name" value="P-loop containing nucleotide triphosphate hydrolases"/>
    <property type="match status" value="1"/>
</dbReference>
<dbReference type="Pfam" id="PF00005">
    <property type="entry name" value="ABC_tran"/>
    <property type="match status" value="1"/>
</dbReference>
<evidence type="ECO:0000256" key="4">
    <source>
        <dbReference type="ARBA" id="ARBA00022840"/>
    </source>
</evidence>
<evidence type="ECO:0000259" key="5">
    <source>
        <dbReference type="PROSITE" id="PS50893"/>
    </source>
</evidence>
<evidence type="ECO:0000256" key="2">
    <source>
        <dbReference type="ARBA" id="ARBA00022448"/>
    </source>
</evidence>
<dbReference type="InterPro" id="IPR003593">
    <property type="entry name" value="AAA+_ATPase"/>
</dbReference>